<sequence>MPGLSFSNELISRDEGLHTLFACLLFSMLHNRPASTIVFTLKQNSFFDFISVQNMVQYSNNAVEIGRCHNYGCGRAGKGVRSRQFTCGLDWDERVADGSIYRVRGRSIIG</sequence>
<name>A0A0H5QKM2_9EUKA</name>
<dbReference type="EMBL" id="HACM01002116">
    <property type="protein sequence ID" value="CRZ02558.1"/>
    <property type="molecule type" value="Transcribed_RNA"/>
</dbReference>
<dbReference type="GO" id="GO:0016491">
    <property type="term" value="F:oxidoreductase activity"/>
    <property type="evidence" value="ECO:0007669"/>
    <property type="project" value="InterPro"/>
</dbReference>
<dbReference type="InterPro" id="IPR012348">
    <property type="entry name" value="RNR-like"/>
</dbReference>
<evidence type="ECO:0000313" key="1">
    <source>
        <dbReference type="EMBL" id="CRZ02558.1"/>
    </source>
</evidence>
<dbReference type="Gene3D" id="1.10.620.20">
    <property type="entry name" value="Ribonucleotide Reductase, subunit A"/>
    <property type="match status" value="1"/>
</dbReference>
<dbReference type="SUPFAM" id="SSF47240">
    <property type="entry name" value="Ferritin-like"/>
    <property type="match status" value="1"/>
</dbReference>
<organism evidence="1">
    <name type="scientific">Spongospora subterranea</name>
    <dbReference type="NCBI Taxonomy" id="70186"/>
    <lineage>
        <taxon>Eukaryota</taxon>
        <taxon>Sar</taxon>
        <taxon>Rhizaria</taxon>
        <taxon>Endomyxa</taxon>
        <taxon>Phytomyxea</taxon>
        <taxon>Plasmodiophorida</taxon>
        <taxon>Plasmodiophoridae</taxon>
        <taxon>Spongospora</taxon>
    </lineage>
</organism>
<accession>A0A0H5QKM2</accession>
<reference evidence="1" key="1">
    <citation type="submission" date="2015-04" db="EMBL/GenBank/DDBJ databases">
        <title>The genome sequence of the plant pathogenic Rhizarian Plasmodiophora brassicae reveals insights in its biotrophic life cycle and the origin of chitin synthesis.</title>
        <authorList>
            <person name="Schwelm A."/>
            <person name="Fogelqvist J."/>
            <person name="Knaust A."/>
            <person name="Julke S."/>
            <person name="Lilja T."/>
            <person name="Dhandapani V."/>
            <person name="Bonilla-Rosso G."/>
            <person name="Karlsson M."/>
            <person name="Shevchenko A."/>
            <person name="Choi S.R."/>
            <person name="Kim H.G."/>
            <person name="Park J.Y."/>
            <person name="Lim Y.P."/>
            <person name="Ludwig-Muller J."/>
            <person name="Dixelius C."/>
        </authorList>
    </citation>
    <scope>NUCLEOTIDE SEQUENCE</scope>
    <source>
        <tissue evidence="1">Potato root galls</tissue>
    </source>
</reference>
<dbReference type="AlphaFoldDB" id="A0A0H5QKM2"/>
<protein>
    <submittedName>
        <fullName evidence="1">Uncharacterized protein</fullName>
    </submittedName>
</protein>
<dbReference type="InterPro" id="IPR009078">
    <property type="entry name" value="Ferritin-like_SF"/>
</dbReference>
<proteinExistence type="predicted"/>